<keyword evidence="1" id="KW-0812">Transmembrane</keyword>
<keyword evidence="1" id="KW-1133">Transmembrane helix</keyword>
<keyword evidence="1" id="KW-0472">Membrane</keyword>
<evidence type="ECO:0000313" key="2">
    <source>
        <dbReference type="EMBL" id="VVG70414.1"/>
    </source>
</evidence>
<reference evidence="2 3" key="1">
    <citation type="submission" date="2019-08" db="EMBL/GenBank/DDBJ databases">
        <authorList>
            <person name="Peeters C."/>
        </authorList>
    </citation>
    <scope>NUCLEOTIDE SEQUENCE [LARGE SCALE GENOMIC DNA]</scope>
    <source>
        <strain evidence="2 3">LMG 18089</strain>
    </source>
</reference>
<accession>A0A5E5P237</accession>
<evidence type="ECO:0000313" key="3">
    <source>
        <dbReference type="Proteomes" id="UP000364291"/>
    </source>
</evidence>
<protein>
    <submittedName>
        <fullName evidence="2">Uncharacterized protein</fullName>
    </submittedName>
</protein>
<dbReference type="AlphaFoldDB" id="A0A5E5P237"/>
<dbReference type="RefSeq" id="WP_150728549.1">
    <property type="nucleotide sequence ID" value="NZ_CABPSX010000002.1"/>
</dbReference>
<evidence type="ECO:0000256" key="1">
    <source>
        <dbReference type="SAM" id="Phobius"/>
    </source>
</evidence>
<proteinExistence type="predicted"/>
<organism evidence="2 3">
    <name type="scientific">Pandoraea apista</name>
    <dbReference type="NCBI Taxonomy" id="93218"/>
    <lineage>
        <taxon>Bacteria</taxon>
        <taxon>Pseudomonadati</taxon>
        <taxon>Pseudomonadota</taxon>
        <taxon>Betaproteobacteria</taxon>
        <taxon>Burkholderiales</taxon>
        <taxon>Burkholderiaceae</taxon>
        <taxon>Pandoraea</taxon>
    </lineage>
</organism>
<feature type="transmembrane region" description="Helical" evidence="1">
    <location>
        <begin position="6"/>
        <end position="23"/>
    </location>
</feature>
<dbReference type="Proteomes" id="UP000364291">
    <property type="component" value="Unassembled WGS sequence"/>
</dbReference>
<sequence length="76" mass="8049">MLATVGIVIGVLIVLFVAFGVILKRVHEKRADRAAFEAETIRRASAVAAAEANKAKADQAVRDALANPLIGDATRH</sequence>
<dbReference type="EMBL" id="CABPSX010000002">
    <property type="protein sequence ID" value="VVG70414.1"/>
    <property type="molecule type" value="Genomic_DNA"/>
</dbReference>
<name>A0A5E5P237_9BURK</name>
<gene>
    <name evidence="2" type="ORF">PAP18089_01374</name>
</gene>